<dbReference type="EMBL" id="SODD01000037">
    <property type="protein sequence ID" value="TDW14608.1"/>
    <property type="molecule type" value="Genomic_DNA"/>
</dbReference>
<comment type="caution">
    <text evidence="10">The sequence shown here is derived from an EMBL/GenBank/DDBJ whole genome shotgun (WGS) entry which is preliminary data.</text>
</comment>
<keyword evidence="5 7" id="KW-0808">Transferase</keyword>
<evidence type="ECO:0000313" key="11">
    <source>
        <dbReference type="Proteomes" id="UP000294743"/>
    </source>
</evidence>
<dbReference type="GO" id="GO:0009011">
    <property type="term" value="F:alpha-1,4-glucan glucosyltransferase (ADP-glucose donor) activity"/>
    <property type="evidence" value="ECO:0007669"/>
    <property type="project" value="UniProtKB-UniRule"/>
</dbReference>
<dbReference type="Pfam" id="PF00534">
    <property type="entry name" value="Glycos_transf_1"/>
    <property type="match status" value="1"/>
</dbReference>
<organism evidence="10 11">
    <name type="scientific">Breznakia blatticola</name>
    <dbReference type="NCBI Taxonomy" id="1754012"/>
    <lineage>
        <taxon>Bacteria</taxon>
        <taxon>Bacillati</taxon>
        <taxon>Bacillota</taxon>
        <taxon>Erysipelotrichia</taxon>
        <taxon>Erysipelotrichales</taxon>
        <taxon>Erysipelotrichaceae</taxon>
        <taxon>Breznakia</taxon>
    </lineage>
</organism>
<dbReference type="SUPFAM" id="SSF53756">
    <property type="entry name" value="UDP-Glycosyltransferase/glycogen phosphorylase"/>
    <property type="match status" value="1"/>
</dbReference>
<dbReference type="CDD" id="cd03791">
    <property type="entry name" value="GT5_Glycogen_synthase_DULL1-like"/>
    <property type="match status" value="1"/>
</dbReference>
<proteinExistence type="inferred from homology"/>
<dbReference type="Proteomes" id="UP000294743">
    <property type="component" value="Unassembled WGS sequence"/>
</dbReference>
<feature type="domain" description="Glycosyl transferase family 1" evidence="8">
    <location>
        <begin position="294"/>
        <end position="459"/>
    </location>
</feature>
<keyword evidence="11" id="KW-1185">Reference proteome</keyword>
<dbReference type="InterPro" id="IPR001296">
    <property type="entry name" value="Glyco_trans_1"/>
</dbReference>
<dbReference type="UniPathway" id="UPA00164"/>
<dbReference type="RefSeq" id="WP_134170620.1">
    <property type="nucleotide sequence ID" value="NZ_SODD01000037.1"/>
</dbReference>
<comment type="pathway">
    <text evidence="7">Glycan biosynthesis; glycogen biosynthesis.</text>
</comment>
<dbReference type="GO" id="GO:0004373">
    <property type="term" value="F:alpha-1,4-glucan glucosyltransferase (UDP-glucose donor) activity"/>
    <property type="evidence" value="ECO:0007669"/>
    <property type="project" value="InterPro"/>
</dbReference>
<evidence type="ECO:0000259" key="8">
    <source>
        <dbReference type="Pfam" id="PF00534"/>
    </source>
</evidence>
<evidence type="ECO:0000256" key="4">
    <source>
        <dbReference type="ARBA" id="ARBA00022676"/>
    </source>
</evidence>
<protein>
    <recommendedName>
        <fullName evidence="7">Glycogen synthase</fullName>
        <ecNumber evidence="7">2.4.1.21</ecNumber>
    </recommendedName>
    <alternativeName>
        <fullName evidence="7">Starch [bacterial glycogen] synthase</fullName>
    </alternativeName>
</protein>
<evidence type="ECO:0000256" key="5">
    <source>
        <dbReference type="ARBA" id="ARBA00022679"/>
    </source>
</evidence>
<dbReference type="GO" id="GO:0005978">
    <property type="term" value="P:glycogen biosynthetic process"/>
    <property type="evidence" value="ECO:0007669"/>
    <property type="project" value="UniProtKB-UniRule"/>
</dbReference>
<dbReference type="InterPro" id="IPR013534">
    <property type="entry name" value="Starch_synth_cat_dom"/>
</dbReference>
<keyword evidence="4 7" id="KW-0328">Glycosyltransferase</keyword>
<dbReference type="PANTHER" id="PTHR45825">
    <property type="entry name" value="GRANULE-BOUND STARCH SYNTHASE 1, CHLOROPLASTIC/AMYLOPLASTIC"/>
    <property type="match status" value="1"/>
</dbReference>
<dbReference type="AlphaFoldDB" id="A0A4R7ZEL5"/>
<gene>
    <name evidence="7" type="primary">glgA</name>
    <name evidence="10" type="ORF">EDD63_1377</name>
</gene>
<dbReference type="OrthoDB" id="9808590at2"/>
<name>A0A4R7ZEL5_9FIRM</name>
<dbReference type="InterPro" id="IPR011835">
    <property type="entry name" value="GS/SS"/>
</dbReference>
<evidence type="ECO:0000256" key="2">
    <source>
        <dbReference type="ARBA" id="ARBA00002764"/>
    </source>
</evidence>
<feature type="binding site" evidence="7">
    <location>
        <position position="18"/>
    </location>
    <ligand>
        <name>ADP-alpha-D-glucose</name>
        <dbReference type="ChEBI" id="CHEBI:57498"/>
    </ligand>
</feature>
<dbReference type="NCBIfam" id="NF001899">
    <property type="entry name" value="PRK00654.1-2"/>
    <property type="match status" value="1"/>
</dbReference>
<dbReference type="NCBIfam" id="TIGR02095">
    <property type="entry name" value="glgA"/>
    <property type="match status" value="1"/>
</dbReference>
<reference evidence="10 11" key="1">
    <citation type="submission" date="2019-03" db="EMBL/GenBank/DDBJ databases">
        <title>Genomic Encyclopedia of Type Strains, Phase IV (KMG-IV): sequencing the most valuable type-strain genomes for metagenomic binning, comparative biology and taxonomic classification.</title>
        <authorList>
            <person name="Goeker M."/>
        </authorList>
    </citation>
    <scope>NUCLEOTIDE SEQUENCE [LARGE SCALE GENOMIC DNA]</scope>
    <source>
        <strain evidence="10 11">DSM 28867</strain>
    </source>
</reference>
<accession>A0A4R7ZEL5</accession>
<evidence type="ECO:0000256" key="7">
    <source>
        <dbReference type="HAMAP-Rule" id="MF_00484"/>
    </source>
</evidence>
<evidence type="ECO:0000256" key="1">
    <source>
        <dbReference type="ARBA" id="ARBA00001478"/>
    </source>
</evidence>
<keyword evidence="6 7" id="KW-0320">Glycogen biosynthesis</keyword>
<evidence type="ECO:0000256" key="3">
    <source>
        <dbReference type="ARBA" id="ARBA00010281"/>
    </source>
</evidence>
<dbReference type="Gene3D" id="3.40.50.2000">
    <property type="entry name" value="Glycogen Phosphorylase B"/>
    <property type="match status" value="2"/>
</dbReference>
<comment type="function">
    <text evidence="2 7">Synthesizes alpha-1,4-glucan chains using ADP-glucose.</text>
</comment>
<feature type="domain" description="Starch synthase catalytic" evidence="9">
    <location>
        <begin position="5"/>
        <end position="240"/>
    </location>
</feature>
<evidence type="ECO:0000313" key="10">
    <source>
        <dbReference type="EMBL" id="TDW14608.1"/>
    </source>
</evidence>
<evidence type="ECO:0000259" key="9">
    <source>
        <dbReference type="Pfam" id="PF08323"/>
    </source>
</evidence>
<dbReference type="Pfam" id="PF08323">
    <property type="entry name" value="Glyco_transf_5"/>
    <property type="match status" value="1"/>
</dbReference>
<dbReference type="HAMAP" id="MF_00484">
    <property type="entry name" value="Glycogen_synth"/>
    <property type="match status" value="1"/>
</dbReference>
<comment type="catalytic activity">
    <reaction evidence="1 7">
        <text>[(1-&gt;4)-alpha-D-glucosyl](n) + ADP-alpha-D-glucose = [(1-&gt;4)-alpha-D-glucosyl](n+1) + ADP + H(+)</text>
        <dbReference type="Rhea" id="RHEA:18189"/>
        <dbReference type="Rhea" id="RHEA-COMP:9584"/>
        <dbReference type="Rhea" id="RHEA-COMP:9587"/>
        <dbReference type="ChEBI" id="CHEBI:15378"/>
        <dbReference type="ChEBI" id="CHEBI:15444"/>
        <dbReference type="ChEBI" id="CHEBI:57498"/>
        <dbReference type="ChEBI" id="CHEBI:456216"/>
        <dbReference type="EC" id="2.4.1.21"/>
    </reaction>
</comment>
<dbReference type="PANTHER" id="PTHR45825:SF11">
    <property type="entry name" value="ALPHA AMYLASE DOMAIN-CONTAINING PROTEIN"/>
    <property type="match status" value="1"/>
</dbReference>
<dbReference type="NCBIfam" id="NF001898">
    <property type="entry name" value="PRK00654.1-1"/>
    <property type="match status" value="1"/>
</dbReference>
<sequence>MSEKKVLFVAAEALPYIKSGGLADVVGSLPKELLKLGLDVRVVIPLYKKIAEKNHEELEFVCEYSVNINYVEVPVRLLTSVYEDVRYYFVEHQGYFEREGALYGYQDDGERFAYFQKAVLEMCNQLDYFPNVMHSHDWHTGMIPVMCKENFLHDPRYLNIRHVYTIHNLAYQGNFSKDMLDGCLGLSMHLYDNGNVRFDTGISFMKSGIVYADKVTTVSPTYAQEILTSEYGEHLEHVLQMRAQSLRGIVNGIDVDVWNPKTDATLPHNYNKVNVFKNKKLNKLALQKALGLQEDPDVYVVGLVTRLTGQKGLNLVQQEMGALIAANMQIVVLGSGDADIENDFRAVEAGNKGKFVFYCGYNEDLAHQIYAACDGFLMPSKFEPCGISQLISMHYGTLPIVRETGGLKDTVIPYNQYTKEGTGFSFANFNGWEMVDAVYRALECYYDNPKDYKQLVRNAMATDVSWEHSAKEYKEVYDEFEEWK</sequence>
<evidence type="ECO:0000256" key="6">
    <source>
        <dbReference type="ARBA" id="ARBA00023056"/>
    </source>
</evidence>
<comment type="similarity">
    <text evidence="3 7">Belongs to the glycosyltransferase 1 family. Bacterial/plant glycogen synthase subfamily.</text>
</comment>
<dbReference type="EC" id="2.4.1.21" evidence="7"/>